<dbReference type="EMBL" id="FNRL01000019">
    <property type="protein sequence ID" value="SEA85708.1"/>
    <property type="molecule type" value="Genomic_DNA"/>
</dbReference>
<dbReference type="CDD" id="cd03800">
    <property type="entry name" value="GT4_sucrose_synthase"/>
    <property type="match status" value="1"/>
</dbReference>
<evidence type="ECO:0000259" key="1">
    <source>
        <dbReference type="Pfam" id="PF00534"/>
    </source>
</evidence>
<gene>
    <name evidence="3" type="ORF">SAMN05660909_03797</name>
</gene>
<dbReference type="Proteomes" id="UP000199656">
    <property type="component" value="Unassembled WGS sequence"/>
</dbReference>
<organism evidence="3 4">
    <name type="scientific">Chitinophaga terrae</name>
    <name type="common">ex Kim and Jung 2007</name>
    <dbReference type="NCBI Taxonomy" id="408074"/>
    <lineage>
        <taxon>Bacteria</taxon>
        <taxon>Pseudomonadati</taxon>
        <taxon>Bacteroidota</taxon>
        <taxon>Chitinophagia</taxon>
        <taxon>Chitinophagales</taxon>
        <taxon>Chitinophagaceae</taxon>
        <taxon>Chitinophaga</taxon>
    </lineage>
</organism>
<keyword evidence="4" id="KW-1185">Reference proteome</keyword>
<dbReference type="InterPro" id="IPR050194">
    <property type="entry name" value="Glycosyltransferase_grp1"/>
</dbReference>
<dbReference type="STRING" id="408074.SAMN05660909_03797"/>
<dbReference type="OrthoDB" id="9810929at2"/>
<feature type="domain" description="Glycosyl transferase family 1" evidence="1">
    <location>
        <begin position="215"/>
        <end position="381"/>
    </location>
</feature>
<dbReference type="RefSeq" id="WP_089763507.1">
    <property type="nucleotide sequence ID" value="NZ_BKAT01000032.1"/>
</dbReference>
<name>A0A1H4ELZ9_9BACT</name>
<evidence type="ECO:0000313" key="3">
    <source>
        <dbReference type="EMBL" id="SEA85708.1"/>
    </source>
</evidence>
<dbReference type="InterPro" id="IPR028098">
    <property type="entry name" value="Glyco_trans_4-like_N"/>
</dbReference>
<evidence type="ECO:0000259" key="2">
    <source>
        <dbReference type="Pfam" id="PF13439"/>
    </source>
</evidence>
<dbReference type="Pfam" id="PF00534">
    <property type="entry name" value="Glycos_transf_1"/>
    <property type="match status" value="1"/>
</dbReference>
<reference evidence="4" key="1">
    <citation type="submission" date="2016-10" db="EMBL/GenBank/DDBJ databases">
        <authorList>
            <person name="Varghese N."/>
            <person name="Submissions S."/>
        </authorList>
    </citation>
    <scope>NUCLEOTIDE SEQUENCE [LARGE SCALE GENOMIC DNA]</scope>
    <source>
        <strain evidence="4">DSM 23920</strain>
    </source>
</reference>
<sequence>MKRIALISEHASPLAVLGGVDAGGQNVYVKEIARQLTQKGFLVDVFTRRENTSHPRCINWMKGVRVVHVDAGPPVPVSKETLLPYMAAFRDDMIQFIEEEQINYHLVHANFFMSALVAMELKSILKIPYVVTYHALGHIRRLFQGDNDQFPPERLEIERQTMAAADAIIAECPQDREDMIQYYDVSPKKIVVVPCGVNLQEMYPIDKYMARLMLKLPPKEKVILQLGRIVPRKGVDNVIQALAHLNCRKENIRLIIVGGGLEFFQHNHELQRLRLLAKSLGISYAVQFVGHKNREELKYFYSAADLFITTPWYEPFGITPLEAMACGTPVIGANVGGIKYSVVDGQTGKLVPPRDPKALSEAITEMLAQPERLQKMGEKAISRVQKLFTWDRVATNLGKLYDHVIFHHYQEEQKIKRAI</sequence>
<dbReference type="GO" id="GO:0016757">
    <property type="term" value="F:glycosyltransferase activity"/>
    <property type="evidence" value="ECO:0007669"/>
    <property type="project" value="InterPro"/>
</dbReference>
<keyword evidence="3" id="KW-0808">Transferase</keyword>
<protein>
    <submittedName>
        <fullName evidence="3">Glycosyltransferase involved in cell wall bisynthesis</fullName>
    </submittedName>
</protein>
<evidence type="ECO:0000313" key="4">
    <source>
        <dbReference type="Proteomes" id="UP000199656"/>
    </source>
</evidence>
<dbReference type="PANTHER" id="PTHR45947:SF3">
    <property type="entry name" value="SULFOQUINOVOSYL TRANSFERASE SQD2"/>
    <property type="match status" value="1"/>
</dbReference>
<proteinExistence type="predicted"/>
<dbReference type="Gene3D" id="3.40.50.2000">
    <property type="entry name" value="Glycogen Phosphorylase B"/>
    <property type="match status" value="2"/>
</dbReference>
<dbReference type="PANTHER" id="PTHR45947">
    <property type="entry name" value="SULFOQUINOVOSYL TRANSFERASE SQD2"/>
    <property type="match status" value="1"/>
</dbReference>
<dbReference type="InterPro" id="IPR001296">
    <property type="entry name" value="Glyco_trans_1"/>
</dbReference>
<feature type="domain" description="Glycosyltransferase subfamily 4-like N-terminal" evidence="2">
    <location>
        <begin position="23"/>
        <end position="200"/>
    </location>
</feature>
<accession>A0A1H4ELZ9</accession>
<dbReference type="Pfam" id="PF13439">
    <property type="entry name" value="Glyco_transf_4"/>
    <property type="match status" value="1"/>
</dbReference>
<dbReference type="AlphaFoldDB" id="A0A1H4ELZ9"/>
<dbReference type="SUPFAM" id="SSF53756">
    <property type="entry name" value="UDP-Glycosyltransferase/glycogen phosphorylase"/>
    <property type="match status" value="1"/>
</dbReference>